<dbReference type="PROSITE" id="PS00092">
    <property type="entry name" value="N6_MTASE"/>
    <property type="match status" value="1"/>
</dbReference>
<dbReference type="GO" id="GO:0008170">
    <property type="term" value="F:N-methyltransferase activity"/>
    <property type="evidence" value="ECO:0007669"/>
    <property type="project" value="InterPro"/>
</dbReference>
<evidence type="ECO:0000256" key="3">
    <source>
        <dbReference type="ARBA" id="ARBA00022679"/>
    </source>
</evidence>
<reference evidence="5" key="1">
    <citation type="journal article" date="2015" name="Nature">
        <title>Complex archaea that bridge the gap between prokaryotes and eukaryotes.</title>
        <authorList>
            <person name="Spang A."/>
            <person name="Saw J.H."/>
            <person name="Jorgensen S.L."/>
            <person name="Zaremba-Niedzwiedzka K."/>
            <person name="Martijn J."/>
            <person name="Lind A.E."/>
            <person name="van Eijk R."/>
            <person name="Schleper C."/>
            <person name="Guy L."/>
            <person name="Ettema T.J."/>
        </authorList>
    </citation>
    <scope>NUCLEOTIDE SEQUENCE</scope>
</reference>
<dbReference type="SUPFAM" id="SSF53335">
    <property type="entry name" value="S-adenosyl-L-methionine-dependent methyltransferases"/>
    <property type="match status" value="1"/>
</dbReference>
<keyword evidence="3" id="KW-0808">Transferase</keyword>
<dbReference type="InterPro" id="IPR029063">
    <property type="entry name" value="SAM-dependent_MTases_sf"/>
</dbReference>
<dbReference type="Pfam" id="PF01555">
    <property type="entry name" value="N6_N4_Mtase"/>
    <property type="match status" value="1"/>
</dbReference>
<dbReference type="GO" id="GO:0032259">
    <property type="term" value="P:methylation"/>
    <property type="evidence" value="ECO:0007669"/>
    <property type="project" value="UniProtKB-KW"/>
</dbReference>
<comment type="caution">
    <text evidence="5">The sequence shown here is derived from an EMBL/GenBank/DDBJ whole genome shotgun (WGS) entry which is preliminary data.</text>
</comment>
<evidence type="ECO:0000259" key="4">
    <source>
        <dbReference type="Pfam" id="PF01555"/>
    </source>
</evidence>
<dbReference type="EMBL" id="LAZR01037449">
    <property type="protein sequence ID" value="KKL22178.1"/>
    <property type="molecule type" value="Genomic_DNA"/>
</dbReference>
<name>A0A0F9EDT0_9ZZZZ</name>
<accession>A0A0F9EDT0</accession>
<dbReference type="AlphaFoldDB" id="A0A0F9EDT0"/>
<dbReference type="Gene3D" id="3.40.50.150">
    <property type="entry name" value="Vaccinia Virus protein VP39"/>
    <property type="match status" value="1"/>
</dbReference>
<evidence type="ECO:0000256" key="2">
    <source>
        <dbReference type="ARBA" id="ARBA00022603"/>
    </source>
</evidence>
<sequence length="442" mass="50842">LLKVFNEIIDLTNEKTSNININLMNAMKLENFEDNSIDLIVVDPPYYNNVIYSELSDYFYVWMKRNLSDLYPDVFRAELADRDNEAVANTSRFEGLGKNKKKLASEDYESKMEKIFSELNRILKIHGVMTIMFTHKATDAWDTLTMAIMKAGFEITASWPVATESPISANIKDKNAVKTTILLVCRKRLGENKEVWWEDEVLPSLKKIAYKKGKEFKRMGIDGVDLFIAAFGPTLQEFSKNYPVKNIEGEELRAEEALKITREVISSIIFNDIMKDTNLRLDLHSKFYILAWKIYGARKFPFDEARNLALSLGINIDELKSERIIKKTSGDIQLISPKDREKNGSINIDNPKDNGFLINAVHIAILAYEEGGKELYEKVIEKLRRNTDKTFRLYMETLFNILPDVKDLAKNLPEKKILGEILMTTEEKITPKGGKISDFFDK</sequence>
<feature type="non-terminal residue" evidence="5">
    <location>
        <position position="1"/>
    </location>
</feature>
<organism evidence="5">
    <name type="scientific">marine sediment metagenome</name>
    <dbReference type="NCBI Taxonomy" id="412755"/>
    <lineage>
        <taxon>unclassified sequences</taxon>
        <taxon>metagenomes</taxon>
        <taxon>ecological metagenomes</taxon>
    </lineage>
</organism>
<dbReference type="GO" id="GO:0003677">
    <property type="term" value="F:DNA binding"/>
    <property type="evidence" value="ECO:0007669"/>
    <property type="project" value="InterPro"/>
</dbReference>
<protein>
    <recommendedName>
        <fullName evidence="4">DNA methylase N-4/N-6 domain-containing protein</fullName>
    </recommendedName>
</protein>
<evidence type="ECO:0000313" key="5">
    <source>
        <dbReference type="EMBL" id="KKL22178.1"/>
    </source>
</evidence>
<proteinExistence type="inferred from homology"/>
<evidence type="ECO:0000256" key="1">
    <source>
        <dbReference type="ARBA" id="ARBA00006594"/>
    </source>
</evidence>
<dbReference type="InterPro" id="IPR002941">
    <property type="entry name" value="DNA_methylase_N4/N6"/>
</dbReference>
<comment type="similarity">
    <text evidence="1">Belongs to the N(4)/N(6)-methyltransferase family.</text>
</comment>
<feature type="domain" description="DNA methylase N-4/N-6" evidence="4">
    <location>
        <begin position="37"/>
        <end position="188"/>
    </location>
</feature>
<gene>
    <name evidence="5" type="ORF">LCGC14_2438050</name>
</gene>
<dbReference type="InterPro" id="IPR002052">
    <property type="entry name" value="DNA_methylase_N6_adenine_CS"/>
</dbReference>
<keyword evidence="2" id="KW-0489">Methyltransferase</keyword>